<dbReference type="EMBL" id="ATLV01014811">
    <property type="status" value="NOT_ANNOTATED_CDS"/>
    <property type="molecule type" value="Genomic_DNA"/>
</dbReference>
<accession>A0A084VNP7</accession>
<dbReference type="Proteomes" id="UP000030765">
    <property type="component" value="Unassembled WGS sequence"/>
</dbReference>
<evidence type="ECO:0000313" key="2">
    <source>
        <dbReference type="EnsemblMetazoa" id="ASIC007028-PA"/>
    </source>
</evidence>
<proteinExistence type="predicted"/>
<reference evidence="1 3" key="1">
    <citation type="journal article" date="2014" name="BMC Genomics">
        <title>Genome sequence of Anopheles sinensis provides insight into genetics basis of mosquito competence for malaria parasites.</title>
        <authorList>
            <person name="Zhou D."/>
            <person name="Zhang D."/>
            <person name="Ding G."/>
            <person name="Shi L."/>
            <person name="Hou Q."/>
            <person name="Ye Y."/>
            <person name="Xu Y."/>
            <person name="Zhou H."/>
            <person name="Xiong C."/>
            <person name="Li S."/>
            <person name="Yu J."/>
            <person name="Hong S."/>
            <person name="Yu X."/>
            <person name="Zou P."/>
            <person name="Chen C."/>
            <person name="Chang X."/>
            <person name="Wang W."/>
            <person name="Lv Y."/>
            <person name="Sun Y."/>
            <person name="Ma L."/>
            <person name="Shen B."/>
            <person name="Zhu C."/>
        </authorList>
    </citation>
    <scope>NUCLEOTIDE SEQUENCE [LARGE SCALE GENOMIC DNA]</scope>
</reference>
<evidence type="ECO:0000313" key="3">
    <source>
        <dbReference type="Proteomes" id="UP000030765"/>
    </source>
</evidence>
<name>A0A084VNP7_ANOSI</name>
<reference evidence="2" key="2">
    <citation type="submission" date="2020-05" db="UniProtKB">
        <authorList>
            <consortium name="EnsemblMetazoa"/>
        </authorList>
    </citation>
    <scope>IDENTIFICATION</scope>
</reference>
<protein>
    <submittedName>
        <fullName evidence="1 2">Uncharacterized protein</fullName>
    </submittedName>
</protein>
<organism evidence="1">
    <name type="scientific">Anopheles sinensis</name>
    <name type="common">Mosquito</name>
    <dbReference type="NCBI Taxonomy" id="74873"/>
    <lineage>
        <taxon>Eukaryota</taxon>
        <taxon>Metazoa</taxon>
        <taxon>Ecdysozoa</taxon>
        <taxon>Arthropoda</taxon>
        <taxon>Hexapoda</taxon>
        <taxon>Insecta</taxon>
        <taxon>Pterygota</taxon>
        <taxon>Neoptera</taxon>
        <taxon>Endopterygota</taxon>
        <taxon>Diptera</taxon>
        <taxon>Nematocera</taxon>
        <taxon>Culicoidea</taxon>
        <taxon>Culicidae</taxon>
        <taxon>Anophelinae</taxon>
        <taxon>Anopheles</taxon>
    </lineage>
</organism>
<keyword evidence="3" id="KW-1185">Reference proteome</keyword>
<dbReference type="EMBL" id="KE524989">
    <property type="protein sequence ID" value="KFB39591.1"/>
    <property type="molecule type" value="Genomic_DNA"/>
</dbReference>
<dbReference type="EnsemblMetazoa" id="ASIC007028-RA">
    <property type="protein sequence ID" value="ASIC007028-PA"/>
    <property type="gene ID" value="ASIC007028"/>
</dbReference>
<dbReference type="AlphaFoldDB" id="A0A084VNP7"/>
<dbReference type="VEuPathDB" id="VectorBase:ASIC007028"/>
<gene>
    <name evidence="1" type="ORF">ZHAS_00007028</name>
</gene>
<evidence type="ECO:0000313" key="1">
    <source>
        <dbReference type="EMBL" id="KFB39591.1"/>
    </source>
</evidence>
<sequence length="93" mass="10602">MIEHSYIWCAILLAPILRLERLEYQSIKSTIRLHHRQSLGEGVHRREDESLQVVETKDSRCMIVCVCGARAFGNCSRFDSTRGARNSGKEPGK</sequence>